<dbReference type="InterPro" id="IPR000121">
    <property type="entry name" value="PEP_util_C"/>
</dbReference>
<dbReference type="InterPro" id="IPR015813">
    <property type="entry name" value="Pyrv/PenolPyrv_kinase-like_dom"/>
</dbReference>
<dbReference type="InterPro" id="IPR018274">
    <property type="entry name" value="PEP_util_AS"/>
</dbReference>
<evidence type="ECO:0000259" key="12">
    <source>
        <dbReference type="Pfam" id="PF02896"/>
    </source>
</evidence>
<feature type="domain" description="PEP-utilising enzyme mobile" evidence="11">
    <location>
        <begin position="429"/>
        <end position="509"/>
    </location>
</feature>
<sequence>MAKRVFTFKRGAAERPADAAEALGLKGANLAMLASLDLPVPPGFTVSTTGWRETATVNGALSQSLRSEILSGVEWLEAATGRAFDGKARPLLLAVRTGARSQMPGLADTVLDIGLNDRTVEIFAEELGDPHFAFRSYRRFIESFATLVHGADPGEFEELMDAERVHNGWRGPEPDTLDGWRSLIAGHLRLVEDVAGEAMPQTPFEQLVAVVGGAFASWRSPVARAFRVLHGIAENAGLAVTAHAMIFNERGENSGTGRAVSRDLSTGRAQLTGEFILRGRDEPREIGERGTVIDLAAMGPTSASPFPADREALADHVRRVEEHLGDACEVDFMVGDGELFILQSRPARRGVDEAIHVAVRMVEEGLIAEEEALLRIDPASLDQLLHPTIERGEAFDLIARGVPASPGAASGQIVFSAQAALDLANEGRRTILVRTETLPDDIHGMHVTEGVLTIRGGTTSHAAVVARGIGKPCVTGAGSLRIDQDAGTLTASGRVLREGDVITIDGTSGEIIAGASRLTRPMLTGDFAILLEFADRARRLHVRTNAETPLEARAARAFGAEGIGLCRTEHMFFQGERVGAMREMILAEGEDGRRAALARLLPMQRSDFVELFEIMAGQPVTIRLLDPPLHEFLPKGEAEIAETAAHLGVPERKLIERIETLREFNPMLGHRGCRLAISYPEIVETQARAIFEAAIEAGQKKGKDVVPEIMIPLISLRKELDFVKARIDDIAERVAQERGRRVSYLVGAMMELPRAILRADLIAQVADFCSFGTNDLTQTVYGISRDDSSNFLSTYERLGIIDRDPFQSIDVEGVGELVTLGVEKARRVRPDITLGVCGEQGGDPASINFFEKAGLDYVSCSPYRVPIARLAAAQAAIRFERSLRGAGASKARGRA</sequence>
<dbReference type="Pfam" id="PF00391">
    <property type="entry name" value="PEP-utilizers"/>
    <property type="match status" value="1"/>
</dbReference>
<dbReference type="Proteomes" id="UP001597371">
    <property type="component" value="Unassembled WGS sequence"/>
</dbReference>
<dbReference type="EC" id="2.7.9.1" evidence="4 10"/>
<gene>
    <name evidence="13" type="primary">ppdK</name>
    <name evidence="13" type="ORF">ACFSKQ_14080</name>
</gene>
<organism evidence="13 14">
    <name type="scientific">Aureimonas populi</name>
    <dbReference type="NCBI Taxonomy" id="1701758"/>
    <lineage>
        <taxon>Bacteria</taxon>
        <taxon>Pseudomonadati</taxon>
        <taxon>Pseudomonadota</taxon>
        <taxon>Alphaproteobacteria</taxon>
        <taxon>Hyphomicrobiales</taxon>
        <taxon>Aurantimonadaceae</taxon>
        <taxon>Aureimonas</taxon>
    </lineage>
</organism>
<dbReference type="Gene3D" id="3.30.470.20">
    <property type="entry name" value="ATP-grasp fold, B domain"/>
    <property type="match status" value="1"/>
</dbReference>
<dbReference type="PANTHER" id="PTHR22931:SF9">
    <property type="entry name" value="PYRUVATE, PHOSPHATE DIKINASE 1, CHLOROPLASTIC"/>
    <property type="match status" value="1"/>
</dbReference>
<dbReference type="InterPro" id="IPR010121">
    <property type="entry name" value="Pyruvate_phosphate_dikinase"/>
</dbReference>
<comment type="caution">
    <text evidence="13">The sequence shown here is derived from an EMBL/GenBank/DDBJ whole genome shotgun (WGS) entry which is preliminary data.</text>
</comment>
<keyword evidence="7" id="KW-0479">Metal-binding</keyword>
<dbReference type="RefSeq" id="WP_209736592.1">
    <property type="nucleotide sequence ID" value="NZ_CP072611.1"/>
</dbReference>
<dbReference type="Pfam" id="PF02896">
    <property type="entry name" value="PEP-utilizers_C"/>
    <property type="match status" value="1"/>
</dbReference>
<feature type="domain" description="PEP-utilising enzyme C-terminal" evidence="12">
    <location>
        <begin position="534"/>
        <end position="875"/>
    </location>
</feature>
<evidence type="ECO:0000256" key="10">
    <source>
        <dbReference type="PIRNR" id="PIRNR000853"/>
    </source>
</evidence>
<comment type="cofactor">
    <cofactor evidence="1 10">
        <name>Mg(2+)</name>
        <dbReference type="ChEBI" id="CHEBI:18420"/>
    </cofactor>
</comment>
<dbReference type="Gene3D" id="1.20.80.30">
    <property type="match status" value="1"/>
</dbReference>
<dbReference type="InterPro" id="IPR013815">
    <property type="entry name" value="ATP_grasp_subdomain_1"/>
</dbReference>
<evidence type="ECO:0000256" key="1">
    <source>
        <dbReference type="ARBA" id="ARBA00001946"/>
    </source>
</evidence>
<accession>A0ABW5CMP9</accession>
<evidence type="ECO:0000256" key="6">
    <source>
        <dbReference type="ARBA" id="ARBA00022679"/>
    </source>
</evidence>
<name>A0ABW5CMP9_9HYPH</name>
<evidence type="ECO:0000256" key="5">
    <source>
        <dbReference type="ARBA" id="ARBA00020138"/>
    </source>
</evidence>
<dbReference type="InterPro" id="IPR036637">
    <property type="entry name" value="Phosphohistidine_dom_sf"/>
</dbReference>
<keyword evidence="8" id="KW-0418">Kinase</keyword>
<dbReference type="EMBL" id="JBHUIJ010000019">
    <property type="protein sequence ID" value="MFD2238580.1"/>
    <property type="molecule type" value="Genomic_DNA"/>
</dbReference>
<evidence type="ECO:0000313" key="14">
    <source>
        <dbReference type="Proteomes" id="UP001597371"/>
    </source>
</evidence>
<keyword evidence="6 13" id="KW-0808">Transferase</keyword>
<evidence type="ECO:0000256" key="9">
    <source>
        <dbReference type="ARBA" id="ARBA00022842"/>
    </source>
</evidence>
<dbReference type="PIRSF" id="PIRSF000853">
    <property type="entry name" value="PPDK"/>
    <property type="match status" value="1"/>
</dbReference>
<dbReference type="PROSITE" id="PS00370">
    <property type="entry name" value="PEP_ENZYMES_PHOS_SITE"/>
    <property type="match status" value="1"/>
</dbReference>
<evidence type="ECO:0000256" key="2">
    <source>
        <dbReference type="ARBA" id="ARBA00003144"/>
    </source>
</evidence>
<dbReference type="SUPFAM" id="SSF52009">
    <property type="entry name" value="Phosphohistidine domain"/>
    <property type="match status" value="1"/>
</dbReference>
<keyword evidence="13" id="KW-0670">Pyruvate</keyword>
<protein>
    <recommendedName>
        <fullName evidence="5 10">Pyruvate, phosphate dikinase</fullName>
        <ecNumber evidence="4 10">2.7.9.1</ecNumber>
    </recommendedName>
</protein>
<comment type="catalytic activity">
    <reaction evidence="10">
        <text>pyruvate + phosphate + ATP = phosphoenolpyruvate + AMP + diphosphate + H(+)</text>
        <dbReference type="Rhea" id="RHEA:10756"/>
        <dbReference type="ChEBI" id="CHEBI:15361"/>
        <dbReference type="ChEBI" id="CHEBI:15378"/>
        <dbReference type="ChEBI" id="CHEBI:30616"/>
        <dbReference type="ChEBI" id="CHEBI:33019"/>
        <dbReference type="ChEBI" id="CHEBI:43474"/>
        <dbReference type="ChEBI" id="CHEBI:58702"/>
        <dbReference type="ChEBI" id="CHEBI:456215"/>
        <dbReference type="EC" id="2.7.9.1"/>
    </reaction>
</comment>
<comment type="function">
    <text evidence="2">Catalyzes the reversible phosphorylation of pyruvate and phosphate.</text>
</comment>
<evidence type="ECO:0000256" key="4">
    <source>
        <dbReference type="ARBA" id="ARBA00011994"/>
    </source>
</evidence>
<proteinExistence type="inferred from homology"/>
<evidence type="ECO:0000256" key="3">
    <source>
        <dbReference type="ARBA" id="ARBA00007837"/>
    </source>
</evidence>
<keyword evidence="9" id="KW-0460">Magnesium</keyword>
<reference evidence="14" key="1">
    <citation type="journal article" date="2019" name="Int. J. Syst. Evol. Microbiol.">
        <title>The Global Catalogue of Microorganisms (GCM) 10K type strain sequencing project: providing services to taxonomists for standard genome sequencing and annotation.</title>
        <authorList>
            <consortium name="The Broad Institute Genomics Platform"/>
            <consortium name="The Broad Institute Genome Sequencing Center for Infectious Disease"/>
            <person name="Wu L."/>
            <person name="Ma J."/>
        </authorList>
    </citation>
    <scope>NUCLEOTIDE SEQUENCE [LARGE SCALE GENOMIC DNA]</scope>
    <source>
        <strain evidence="14">ZS-35-S2</strain>
    </source>
</reference>
<dbReference type="InterPro" id="IPR008279">
    <property type="entry name" value="PEP-util_enz_mobile_dom"/>
</dbReference>
<dbReference type="Gene3D" id="3.20.20.60">
    <property type="entry name" value="Phosphoenolpyruvate-binding domains"/>
    <property type="match status" value="1"/>
</dbReference>
<dbReference type="Gene3D" id="1.10.189.10">
    <property type="entry name" value="Pyruvate Phosphate Dikinase, domain 2"/>
    <property type="match status" value="1"/>
</dbReference>
<evidence type="ECO:0000313" key="13">
    <source>
        <dbReference type="EMBL" id="MFD2238580.1"/>
    </source>
</evidence>
<dbReference type="SUPFAM" id="SSF51621">
    <property type="entry name" value="Phosphoenolpyruvate/pyruvate domain"/>
    <property type="match status" value="1"/>
</dbReference>
<evidence type="ECO:0000256" key="7">
    <source>
        <dbReference type="ARBA" id="ARBA00022723"/>
    </source>
</evidence>
<dbReference type="GO" id="GO:0050242">
    <property type="term" value="F:pyruvate, phosphate dikinase activity"/>
    <property type="evidence" value="ECO:0007669"/>
    <property type="project" value="UniProtKB-EC"/>
</dbReference>
<keyword evidence="14" id="KW-1185">Reference proteome</keyword>
<dbReference type="Gene3D" id="3.30.1490.20">
    <property type="entry name" value="ATP-grasp fold, A domain"/>
    <property type="match status" value="1"/>
</dbReference>
<comment type="similarity">
    <text evidence="3 10">Belongs to the PEP-utilizing enzyme family.</text>
</comment>
<dbReference type="InterPro" id="IPR040442">
    <property type="entry name" value="Pyrv_kinase-like_dom_sf"/>
</dbReference>
<dbReference type="NCBIfam" id="TIGR01828">
    <property type="entry name" value="pyru_phos_dikin"/>
    <property type="match status" value="1"/>
</dbReference>
<dbReference type="SUPFAM" id="SSF56059">
    <property type="entry name" value="Glutathione synthetase ATP-binding domain-like"/>
    <property type="match status" value="1"/>
</dbReference>
<dbReference type="Gene3D" id="3.50.30.10">
    <property type="entry name" value="Phosphohistidine domain"/>
    <property type="match status" value="1"/>
</dbReference>
<dbReference type="PANTHER" id="PTHR22931">
    <property type="entry name" value="PHOSPHOENOLPYRUVATE DIKINASE-RELATED"/>
    <property type="match status" value="1"/>
</dbReference>
<evidence type="ECO:0000259" key="11">
    <source>
        <dbReference type="Pfam" id="PF00391"/>
    </source>
</evidence>
<evidence type="ECO:0000256" key="8">
    <source>
        <dbReference type="ARBA" id="ARBA00022777"/>
    </source>
</evidence>